<dbReference type="AlphaFoldDB" id="A0A445B3A2"/>
<name>A0A445B3A2_ARAHY</name>
<dbReference type="Proteomes" id="UP000289738">
    <property type="component" value="Chromosome A10"/>
</dbReference>
<evidence type="ECO:0000313" key="2">
    <source>
        <dbReference type="EMBL" id="RYR33167.1"/>
    </source>
</evidence>
<protein>
    <submittedName>
        <fullName evidence="2">Uncharacterized protein</fullName>
    </submittedName>
</protein>
<dbReference type="EMBL" id="SDMP01000010">
    <property type="protein sequence ID" value="RYR33167.1"/>
    <property type="molecule type" value="Genomic_DNA"/>
</dbReference>
<evidence type="ECO:0000256" key="1">
    <source>
        <dbReference type="SAM" id="Phobius"/>
    </source>
</evidence>
<evidence type="ECO:0000313" key="3">
    <source>
        <dbReference type="Proteomes" id="UP000289738"/>
    </source>
</evidence>
<keyword evidence="1" id="KW-0472">Membrane</keyword>
<sequence length="84" mass="9235">MSITSLAVVPGTFSENARTLSLNPSTMAWRWRAIPSPDRYLDSASPSAFLICRIFSASAFSFAATLSLAAVEQKAHRIRIYARL</sequence>
<keyword evidence="1" id="KW-0812">Transmembrane</keyword>
<organism evidence="2 3">
    <name type="scientific">Arachis hypogaea</name>
    <name type="common">Peanut</name>
    <dbReference type="NCBI Taxonomy" id="3818"/>
    <lineage>
        <taxon>Eukaryota</taxon>
        <taxon>Viridiplantae</taxon>
        <taxon>Streptophyta</taxon>
        <taxon>Embryophyta</taxon>
        <taxon>Tracheophyta</taxon>
        <taxon>Spermatophyta</taxon>
        <taxon>Magnoliopsida</taxon>
        <taxon>eudicotyledons</taxon>
        <taxon>Gunneridae</taxon>
        <taxon>Pentapetalae</taxon>
        <taxon>rosids</taxon>
        <taxon>fabids</taxon>
        <taxon>Fabales</taxon>
        <taxon>Fabaceae</taxon>
        <taxon>Papilionoideae</taxon>
        <taxon>50 kb inversion clade</taxon>
        <taxon>dalbergioids sensu lato</taxon>
        <taxon>Dalbergieae</taxon>
        <taxon>Pterocarpus clade</taxon>
        <taxon>Arachis</taxon>
    </lineage>
</organism>
<keyword evidence="1" id="KW-1133">Transmembrane helix</keyword>
<keyword evidence="3" id="KW-1185">Reference proteome</keyword>
<reference evidence="2 3" key="1">
    <citation type="submission" date="2019-01" db="EMBL/GenBank/DDBJ databases">
        <title>Sequencing of cultivated peanut Arachis hypogaea provides insights into genome evolution and oil improvement.</title>
        <authorList>
            <person name="Chen X."/>
        </authorList>
    </citation>
    <scope>NUCLEOTIDE SEQUENCE [LARGE SCALE GENOMIC DNA]</scope>
    <source>
        <strain evidence="3">cv. Fuhuasheng</strain>
        <tissue evidence="2">Leaves</tissue>
    </source>
</reference>
<accession>A0A445B3A2</accession>
<feature type="transmembrane region" description="Helical" evidence="1">
    <location>
        <begin position="48"/>
        <end position="71"/>
    </location>
</feature>
<proteinExistence type="predicted"/>
<comment type="caution">
    <text evidence="2">The sequence shown here is derived from an EMBL/GenBank/DDBJ whole genome shotgun (WGS) entry which is preliminary data.</text>
</comment>
<gene>
    <name evidence="2" type="ORF">Ahy_A10g047733</name>
</gene>